<feature type="region of interest" description="Disordered" evidence="1">
    <location>
        <begin position="143"/>
        <end position="166"/>
    </location>
</feature>
<organism evidence="2 3">
    <name type="scientific">Tetraparma gracilis</name>
    <dbReference type="NCBI Taxonomy" id="2962635"/>
    <lineage>
        <taxon>Eukaryota</taxon>
        <taxon>Sar</taxon>
        <taxon>Stramenopiles</taxon>
        <taxon>Ochrophyta</taxon>
        <taxon>Bolidophyceae</taxon>
        <taxon>Parmales</taxon>
        <taxon>Triparmaceae</taxon>
        <taxon>Tetraparma</taxon>
    </lineage>
</organism>
<dbReference type="EMBL" id="BRYB01002635">
    <property type="protein sequence ID" value="GMI23017.1"/>
    <property type="molecule type" value="Genomic_DNA"/>
</dbReference>
<name>A0ABQ6MB19_9STRA</name>
<proteinExistence type="predicted"/>
<keyword evidence="3" id="KW-1185">Reference proteome</keyword>
<comment type="caution">
    <text evidence="2">The sequence shown here is derived from an EMBL/GenBank/DDBJ whole genome shotgun (WGS) entry which is preliminary data.</text>
</comment>
<dbReference type="Proteomes" id="UP001165060">
    <property type="component" value="Unassembled WGS sequence"/>
</dbReference>
<evidence type="ECO:0000313" key="2">
    <source>
        <dbReference type="EMBL" id="GMI23017.1"/>
    </source>
</evidence>
<feature type="non-terminal residue" evidence="2">
    <location>
        <position position="166"/>
    </location>
</feature>
<protein>
    <submittedName>
        <fullName evidence="2">Uncharacterized protein</fullName>
    </submittedName>
</protein>
<feature type="compositionally biased region" description="Basic and acidic residues" evidence="1">
    <location>
        <begin position="143"/>
        <end position="154"/>
    </location>
</feature>
<sequence length="166" mass="17660">MSSPSLPSTTAATFRKRLSKVLSSPPTDATMGPFALWLTFNRKHSKRLAELWVEWTLEPAQSPGEKLDTTPTAPTLAVRGASFAAFFLTRPNYQSSHGKDSDAFVRAVADVVLPGLVRAAVEGGRGEGTPEGEQLGRDLAAVEERRGPSAKLRECQGLLGKGGAPS</sequence>
<gene>
    <name evidence="2" type="ORF">TeGR_g4445</name>
</gene>
<evidence type="ECO:0000313" key="3">
    <source>
        <dbReference type="Proteomes" id="UP001165060"/>
    </source>
</evidence>
<reference evidence="2 3" key="1">
    <citation type="journal article" date="2023" name="Commun. Biol.">
        <title>Genome analysis of Parmales, the sister group of diatoms, reveals the evolutionary specialization of diatoms from phago-mixotrophs to photoautotrophs.</title>
        <authorList>
            <person name="Ban H."/>
            <person name="Sato S."/>
            <person name="Yoshikawa S."/>
            <person name="Yamada K."/>
            <person name="Nakamura Y."/>
            <person name="Ichinomiya M."/>
            <person name="Sato N."/>
            <person name="Blanc-Mathieu R."/>
            <person name="Endo H."/>
            <person name="Kuwata A."/>
            <person name="Ogata H."/>
        </authorList>
    </citation>
    <scope>NUCLEOTIDE SEQUENCE [LARGE SCALE GENOMIC DNA]</scope>
</reference>
<evidence type="ECO:0000256" key="1">
    <source>
        <dbReference type="SAM" id="MobiDB-lite"/>
    </source>
</evidence>
<accession>A0ABQ6MB19</accession>